<dbReference type="InterPro" id="IPR011006">
    <property type="entry name" value="CheY-like_superfamily"/>
</dbReference>
<dbReference type="RefSeq" id="WP_058317451.1">
    <property type="nucleotide sequence ID" value="NZ_CYSF01000003.1"/>
</dbReference>
<dbReference type="GO" id="GO:0005886">
    <property type="term" value="C:plasma membrane"/>
    <property type="evidence" value="ECO:0007669"/>
    <property type="project" value="UniProtKB-SubCell"/>
</dbReference>
<gene>
    <name evidence="19" type="primary">barA_1</name>
    <name evidence="19" type="ORF">TM5383_00472</name>
</gene>
<feature type="transmembrane region" description="Helical" evidence="15">
    <location>
        <begin position="15"/>
        <end position="37"/>
    </location>
</feature>
<evidence type="ECO:0000256" key="2">
    <source>
        <dbReference type="ARBA" id="ARBA00004429"/>
    </source>
</evidence>
<dbReference type="InterPro" id="IPR001789">
    <property type="entry name" value="Sig_transdc_resp-reg_receiver"/>
</dbReference>
<dbReference type="PROSITE" id="PS50885">
    <property type="entry name" value="HAMP"/>
    <property type="match status" value="1"/>
</dbReference>
<keyword evidence="8 15" id="KW-0812">Transmembrane</keyword>
<evidence type="ECO:0000256" key="7">
    <source>
        <dbReference type="ARBA" id="ARBA00022679"/>
    </source>
</evidence>
<evidence type="ECO:0000256" key="1">
    <source>
        <dbReference type="ARBA" id="ARBA00000085"/>
    </source>
</evidence>
<dbReference type="Gene3D" id="3.40.50.2300">
    <property type="match status" value="1"/>
</dbReference>
<keyword evidence="12" id="KW-0902">Two-component regulatory system</keyword>
<evidence type="ECO:0000256" key="12">
    <source>
        <dbReference type="ARBA" id="ARBA00023012"/>
    </source>
</evidence>
<dbReference type="EMBL" id="CYSF01000003">
    <property type="protein sequence ID" value="CUH83287.1"/>
    <property type="molecule type" value="Genomic_DNA"/>
</dbReference>
<evidence type="ECO:0000259" key="18">
    <source>
        <dbReference type="PROSITE" id="PS50885"/>
    </source>
</evidence>
<dbReference type="SUPFAM" id="SSF55874">
    <property type="entry name" value="ATPase domain of HSP90 chaperone/DNA topoisomerase II/histidine kinase"/>
    <property type="match status" value="1"/>
</dbReference>
<evidence type="ECO:0000256" key="14">
    <source>
        <dbReference type="PROSITE-ProRule" id="PRU00169"/>
    </source>
</evidence>
<protein>
    <recommendedName>
        <fullName evidence="3">histidine kinase</fullName>
        <ecNumber evidence="3">2.7.13.3</ecNumber>
    </recommendedName>
</protein>
<keyword evidence="13 15" id="KW-0472">Membrane</keyword>
<dbReference type="AlphaFoldDB" id="A0A0P1GM88"/>
<dbReference type="Proteomes" id="UP000051681">
    <property type="component" value="Unassembled WGS sequence"/>
</dbReference>
<reference evidence="19 20" key="1">
    <citation type="submission" date="2015-09" db="EMBL/GenBank/DDBJ databases">
        <authorList>
            <consortium name="Swine Surveillance"/>
        </authorList>
    </citation>
    <scope>NUCLEOTIDE SEQUENCE [LARGE SCALE GENOMIC DNA]</scope>
    <source>
        <strain evidence="19 20">CECT 8383</strain>
    </source>
</reference>
<evidence type="ECO:0000313" key="20">
    <source>
        <dbReference type="Proteomes" id="UP000051681"/>
    </source>
</evidence>
<dbReference type="SMART" id="SM00387">
    <property type="entry name" value="HATPase_c"/>
    <property type="match status" value="1"/>
</dbReference>
<evidence type="ECO:0000256" key="10">
    <source>
        <dbReference type="ARBA" id="ARBA00022840"/>
    </source>
</evidence>
<keyword evidence="4" id="KW-1003">Cell membrane</keyword>
<evidence type="ECO:0000259" key="17">
    <source>
        <dbReference type="PROSITE" id="PS50110"/>
    </source>
</evidence>
<keyword evidence="7 19" id="KW-0808">Transferase</keyword>
<evidence type="ECO:0000313" key="19">
    <source>
        <dbReference type="EMBL" id="CUH83287.1"/>
    </source>
</evidence>
<dbReference type="Pfam" id="PF00672">
    <property type="entry name" value="HAMP"/>
    <property type="match status" value="1"/>
</dbReference>
<dbReference type="InterPro" id="IPR003660">
    <property type="entry name" value="HAMP_dom"/>
</dbReference>
<dbReference type="EC" id="2.7.13.3" evidence="3"/>
<dbReference type="GO" id="GO:0000155">
    <property type="term" value="F:phosphorelay sensor kinase activity"/>
    <property type="evidence" value="ECO:0007669"/>
    <property type="project" value="InterPro"/>
</dbReference>
<evidence type="ECO:0000256" key="4">
    <source>
        <dbReference type="ARBA" id="ARBA00022475"/>
    </source>
</evidence>
<feature type="domain" description="Histidine kinase" evidence="16">
    <location>
        <begin position="278"/>
        <end position="499"/>
    </location>
</feature>
<dbReference type="PANTHER" id="PTHR43047">
    <property type="entry name" value="TWO-COMPONENT HISTIDINE PROTEIN KINASE"/>
    <property type="match status" value="1"/>
</dbReference>
<dbReference type="InterPro" id="IPR008207">
    <property type="entry name" value="Sig_transdc_His_kin_Hpt_dom"/>
</dbReference>
<evidence type="ECO:0000256" key="8">
    <source>
        <dbReference type="ARBA" id="ARBA00022692"/>
    </source>
</evidence>
<evidence type="ECO:0000256" key="9">
    <source>
        <dbReference type="ARBA" id="ARBA00022777"/>
    </source>
</evidence>
<dbReference type="Gene3D" id="1.10.287.130">
    <property type="match status" value="1"/>
</dbReference>
<feature type="modified residue" description="4-aspartylphosphate" evidence="14">
    <location>
        <position position="646"/>
    </location>
</feature>
<dbReference type="FunFam" id="3.30.565.10:FF:000010">
    <property type="entry name" value="Sensor histidine kinase RcsC"/>
    <property type="match status" value="1"/>
</dbReference>
<dbReference type="InterPro" id="IPR003661">
    <property type="entry name" value="HisK_dim/P_dom"/>
</dbReference>
<dbReference type="PROSITE" id="PS50109">
    <property type="entry name" value="HIS_KIN"/>
    <property type="match status" value="1"/>
</dbReference>
<keyword evidence="10" id="KW-0547">Nucleotide-binding</keyword>
<dbReference type="InterPro" id="IPR036097">
    <property type="entry name" value="HisK_dim/P_sf"/>
</dbReference>
<feature type="transmembrane region" description="Helical" evidence="15">
    <location>
        <begin position="163"/>
        <end position="184"/>
    </location>
</feature>
<dbReference type="InterPro" id="IPR003594">
    <property type="entry name" value="HATPase_dom"/>
</dbReference>
<dbReference type="Gene3D" id="6.10.340.10">
    <property type="match status" value="1"/>
</dbReference>
<feature type="domain" description="HAMP" evidence="18">
    <location>
        <begin position="186"/>
        <end position="245"/>
    </location>
</feature>
<dbReference type="PROSITE" id="PS50110">
    <property type="entry name" value="RESPONSE_REGULATORY"/>
    <property type="match status" value="1"/>
</dbReference>
<dbReference type="SUPFAM" id="SSF52172">
    <property type="entry name" value="CheY-like"/>
    <property type="match status" value="1"/>
</dbReference>
<keyword evidence="6 14" id="KW-0597">Phosphoprotein</keyword>
<dbReference type="STRING" id="340021.TM5383_00472"/>
<evidence type="ECO:0000256" key="15">
    <source>
        <dbReference type="SAM" id="Phobius"/>
    </source>
</evidence>
<evidence type="ECO:0000259" key="16">
    <source>
        <dbReference type="PROSITE" id="PS50109"/>
    </source>
</evidence>
<comment type="catalytic activity">
    <reaction evidence="1">
        <text>ATP + protein L-histidine = ADP + protein N-phospho-L-histidine.</text>
        <dbReference type="EC" id="2.7.13.3"/>
    </reaction>
</comment>
<evidence type="ECO:0000256" key="13">
    <source>
        <dbReference type="ARBA" id="ARBA00023136"/>
    </source>
</evidence>
<dbReference type="Pfam" id="PF00072">
    <property type="entry name" value="Response_reg"/>
    <property type="match status" value="1"/>
</dbReference>
<accession>A0A0P1GM88</accession>
<dbReference type="Pfam" id="PF02518">
    <property type="entry name" value="HATPase_c"/>
    <property type="match status" value="1"/>
</dbReference>
<dbReference type="CDD" id="cd16922">
    <property type="entry name" value="HATPase_EvgS-ArcB-TorS-like"/>
    <property type="match status" value="1"/>
</dbReference>
<dbReference type="Pfam" id="PF01627">
    <property type="entry name" value="Hpt"/>
    <property type="match status" value="1"/>
</dbReference>
<organism evidence="19 20">
    <name type="scientific">Thalassovita mediterranea</name>
    <dbReference type="NCBI Taxonomy" id="340021"/>
    <lineage>
        <taxon>Bacteria</taxon>
        <taxon>Pseudomonadati</taxon>
        <taxon>Pseudomonadota</taxon>
        <taxon>Alphaproteobacteria</taxon>
        <taxon>Rhodobacterales</taxon>
        <taxon>Roseobacteraceae</taxon>
        <taxon>Thalassovita</taxon>
    </lineage>
</organism>
<dbReference type="SMART" id="SM00448">
    <property type="entry name" value="REC"/>
    <property type="match status" value="1"/>
</dbReference>
<dbReference type="CDD" id="cd06225">
    <property type="entry name" value="HAMP"/>
    <property type="match status" value="1"/>
</dbReference>
<dbReference type="InterPro" id="IPR004358">
    <property type="entry name" value="Sig_transdc_His_kin-like_C"/>
</dbReference>
<name>A0A0P1GM88_9RHOB</name>
<dbReference type="CDD" id="cd17546">
    <property type="entry name" value="REC_hyHK_CKI1_RcsC-like"/>
    <property type="match status" value="1"/>
</dbReference>
<dbReference type="Gene3D" id="3.30.565.10">
    <property type="entry name" value="Histidine kinase-like ATPase, C-terminal domain"/>
    <property type="match status" value="1"/>
</dbReference>
<dbReference type="SUPFAM" id="SSF47226">
    <property type="entry name" value="Histidine-containing phosphotransfer domain, HPT domain"/>
    <property type="match status" value="1"/>
</dbReference>
<dbReference type="OrthoDB" id="9801651at2"/>
<dbReference type="Gene3D" id="1.20.120.160">
    <property type="entry name" value="HPT domain"/>
    <property type="match status" value="1"/>
</dbReference>
<keyword evidence="5" id="KW-0997">Cell inner membrane</keyword>
<dbReference type="CDD" id="cd00082">
    <property type="entry name" value="HisKA"/>
    <property type="match status" value="1"/>
</dbReference>
<evidence type="ECO:0000256" key="5">
    <source>
        <dbReference type="ARBA" id="ARBA00022519"/>
    </source>
</evidence>
<dbReference type="InterPro" id="IPR036890">
    <property type="entry name" value="HATPase_C_sf"/>
</dbReference>
<evidence type="ECO:0000256" key="6">
    <source>
        <dbReference type="ARBA" id="ARBA00022553"/>
    </source>
</evidence>
<comment type="subcellular location">
    <subcellularLocation>
        <location evidence="2">Cell inner membrane</location>
        <topology evidence="2">Multi-pass membrane protein</topology>
    </subcellularLocation>
</comment>
<dbReference type="InterPro" id="IPR036641">
    <property type="entry name" value="HPT_dom_sf"/>
</dbReference>
<keyword evidence="10" id="KW-0067">ATP-binding</keyword>
<dbReference type="SUPFAM" id="SSF47384">
    <property type="entry name" value="Homodimeric domain of signal transducing histidine kinase"/>
    <property type="match status" value="1"/>
</dbReference>
<evidence type="ECO:0000256" key="3">
    <source>
        <dbReference type="ARBA" id="ARBA00012438"/>
    </source>
</evidence>
<dbReference type="PRINTS" id="PR00344">
    <property type="entry name" value="BCTRLSENSOR"/>
</dbReference>
<dbReference type="SMART" id="SM00388">
    <property type="entry name" value="HisKA"/>
    <property type="match status" value="1"/>
</dbReference>
<evidence type="ECO:0000256" key="11">
    <source>
        <dbReference type="ARBA" id="ARBA00022989"/>
    </source>
</evidence>
<proteinExistence type="predicted"/>
<dbReference type="Pfam" id="PF00512">
    <property type="entry name" value="HisKA"/>
    <property type="match status" value="1"/>
</dbReference>
<sequence>MKFWRFHSLGITPRIAVAALIIGILSGVVLGVVTLWIEGAQRVENARKNADRIILATLPQIEIAYWEVDVPDALAFMRGLLQDPVIVKAWIEDPLISPDLRDSVGLNGLVVETPAAELPEDAVADGEQHNFTLRNRRDLSGIGELMVVYSFHSIYRDILARSLVVLGGSVLQTMLVTTAIFLLMQVTVIRPITRLQTAALRVRDGHPFELTGRDQRMFDARERDEISRLARAFRRTVGELEDSRDTLQDQVAARTAELLSARNEAVEASKAKSTFLANMSHELRTPMNAIIGLSEVLLRDGYTAGSRRHVEDMRAAATHLSHNIDSVLDLSKIEAGEMALEQVWIPLDDMLDSVLMQTRALIAERPLRLTWSYDADLPDQICADPLRLRQILMNFASNAVKFTEFGTIHLKVACDPTVGDHAMLRFSVRDTGVGIAPEQLEEVFKPFGQADTSTTRRYGGTGLGLSIALRLAQQMGGDVSVDSHVGQGACFTLSVDLPVRPAAAREHHGDLQVSGDSGPVSAITTMAQRLGYAVDQTSTDTILHVAEDQLRITWPASDVATLELALPVTHEELRRALSSTQGTSLAGEAEQPLAGRSILVVEDTRINLSVFVALIEGLGARVRTAANGLEALDQVADLMPDLILMDLHMPLMDGHRALQVLQRDYGADLVPVVATSANATLEEHENCARAGFAAFLPKPVDPANLQNVLSGLLPSFAERQRSVADTFAEPASDAPVDCEGLVDQQRGLMLAGGNSALYSQNLARFERNLSTWIAALRDDHQDADTRAAMLHVMKGASGTIGAVKLAEQVIALENGNLSVPTLIATMEELAAEMAALSRPEAPEKEGPAGHRDLAALLELVAAHDMAALDQLSGLSGAELQGADADALRAALELLDFDRAHQILQEVV</sequence>
<feature type="domain" description="Response regulatory" evidence="17">
    <location>
        <begin position="597"/>
        <end position="713"/>
    </location>
</feature>
<keyword evidence="11 15" id="KW-1133">Transmembrane helix</keyword>
<keyword evidence="9 19" id="KW-0418">Kinase</keyword>
<keyword evidence="20" id="KW-1185">Reference proteome</keyword>
<dbReference type="InterPro" id="IPR005467">
    <property type="entry name" value="His_kinase_dom"/>
</dbReference>